<evidence type="ECO:0000256" key="12">
    <source>
        <dbReference type="ARBA" id="ARBA00023136"/>
    </source>
</evidence>
<keyword evidence="5" id="KW-0813">Transport</keyword>
<dbReference type="Gene3D" id="1.20.120.220">
    <property type="entry name" value="ATP synthase, F0 complex, subunit A"/>
    <property type="match status" value="1"/>
</dbReference>
<keyword evidence="9 15" id="KW-1133">Transmembrane helix</keyword>
<evidence type="ECO:0000256" key="10">
    <source>
        <dbReference type="ARBA" id="ARBA00023065"/>
    </source>
</evidence>
<dbReference type="Pfam" id="PF00119">
    <property type="entry name" value="ATP-synt_A"/>
    <property type="match status" value="1"/>
</dbReference>
<organism evidence="16 17">
    <name type="scientific">Medicago truncatula</name>
    <name type="common">Barrel medic</name>
    <name type="synonym">Medicago tribuloides</name>
    <dbReference type="NCBI Taxonomy" id="3880"/>
    <lineage>
        <taxon>Eukaryota</taxon>
        <taxon>Viridiplantae</taxon>
        <taxon>Streptophyta</taxon>
        <taxon>Embryophyta</taxon>
        <taxon>Tracheophyta</taxon>
        <taxon>Spermatophyta</taxon>
        <taxon>Magnoliopsida</taxon>
        <taxon>eudicotyledons</taxon>
        <taxon>Gunneridae</taxon>
        <taxon>Pentapetalae</taxon>
        <taxon>rosids</taxon>
        <taxon>fabids</taxon>
        <taxon>Fabales</taxon>
        <taxon>Fabaceae</taxon>
        <taxon>Papilionoideae</taxon>
        <taxon>50 kb inversion clade</taxon>
        <taxon>NPAAA clade</taxon>
        <taxon>Hologalegina</taxon>
        <taxon>IRL clade</taxon>
        <taxon>Trifolieae</taxon>
        <taxon>Medicago</taxon>
    </lineage>
</organism>
<evidence type="ECO:0000313" key="17">
    <source>
        <dbReference type="Proteomes" id="UP000265566"/>
    </source>
</evidence>
<dbReference type="Proteomes" id="UP000265566">
    <property type="component" value="Chromosome 3"/>
</dbReference>
<evidence type="ECO:0000313" key="16">
    <source>
        <dbReference type="EMBL" id="RHN66762.1"/>
    </source>
</evidence>
<dbReference type="GO" id="GO:0015986">
    <property type="term" value="P:proton motive force-driven ATP synthesis"/>
    <property type="evidence" value="ECO:0007669"/>
    <property type="project" value="InterPro"/>
</dbReference>
<dbReference type="GO" id="GO:0015078">
    <property type="term" value="F:proton transmembrane transporter activity"/>
    <property type="evidence" value="ECO:0007669"/>
    <property type="project" value="InterPro"/>
</dbReference>
<evidence type="ECO:0000256" key="13">
    <source>
        <dbReference type="ARBA" id="ARBA00023310"/>
    </source>
</evidence>
<comment type="subunit">
    <text evidence="4">F-type ATPases have 2 components, CF(1) - the catalytic core - and CF(0) - the membrane proton channel. CF(1) has five subunits: alpha(3), beta(3), gamma(1), delta(1), epsilon(1). CF(0) has three main subunits: a, b and c.</text>
</comment>
<reference evidence="17" key="1">
    <citation type="journal article" date="2018" name="Nat. Plants">
        <title>Whole-genome landscape of Medicago truncatula symbiotic genes.</title>
        <authorList>
            <person name="Pecrix Y."/>
            <person name="Staton S.E."/>
            <person name="Sallet E."/>
            <person name="Lelandais-Briere C."/>
            <person name="Moreau S."/>
            <person name="Carrere S."/>
            <person name="Blein T."/>
            <person name="Jardinaud M.F."/>
            <person name="Latrasse D."/>
            <person name="Zouine M."/>
            <person name="Zahm M."/>
            <person name="Kreplak J."/>
            <person name="Mayjonade B."/>
            <person name="Satge C."/>
            <person name="Perez M."/>
            <person name="Cauet S."/>
            <person name="Marande W."/>
            <person name="Chantry-Darmon C."/>
            <person name="Lopez-Roques C."/>
            <person name="Bouchez O."/>
            <person name="Berard A."/>
            <person name="Debelle F."/>
            <person name="Munos S."/>
            <person name="Bendahmane A."/>
            <person name="Berges H."/>
            <person name="Niebel A."/>
            <person name="Buitink J."/>
            <person name="Frugier F."/>
            <person name="Benhamed M."/>
            <person name="Crespi M."/>
            <person name="Gouzy J."/>
            <person name="Gamas P."/>
        </authorList>
    </citation>
    <scope>NUCLEOTIDE SEQUENCE [LARGE SCALE GENOMIC DNA]</scope>
    <source>
        <strain evidence="17">cv. Jemalong A17</strain>
    </source>
</reference>
<accession>A0A396IMH8</accession>
<keyword evidence="11" id="KW-0496">Mitochondrion</keyword>
<evidence type="ECO:0000256" key="8">
    <source>
        <dbReference type="ARBA" id="ARBA00022781"/>
    </source>
</evidence>
<evidence type="ECO:0000256" key="6">
    <source>
        <dbReference type="ARBA" id="ARBA00022547"/>
    </source>
</evidence>
<dbReference type="PANTHER" id="PTHR11410:SF0">
    <property type="entry name" value="ATP SYNTHASE SUBUNIT A"/>
    <property type="match status" value="1"/>
</dbReference>
<sequence>MMAGHSLVKILSGFAWTMLCINDLLYLTGGLGPILIVIALTGLELGVAILQAHVSTILICIYLNPLHANGCKQIARPSTKIG</sequence>
<evidence type="ECO:0000256" key="15">
    <source>
        <dbReference type="SAM" id="Phobius"/>
    </source>
</evidence>
<feature type="transmembrane region" description="Helical" evidence="15">
    <location>
        <begin position="34"/>
        <end position="63"/>
    </location>
</feature>
<dbReference type="InterPro" id="IPR000568">
    <property type="entry name" value="ATP_synth_F0_asu"/>
</dbReference>
<evidence type="ECO:0000256" key="4">
    <source>
        <dbReference type="ARBA" id="ARBA00011648"/>
    </source>
</evidence>
<comment type="similarity">
    <text evidence="3">Belongs to the ATPase A chain family.</text>
</comment>
<comment type="function">
    <text evidence="1">Mitochondrial membrane ATP synthase (F(1)F(0) ATP synthase or Complex V) produces ATP from ADP in the presence of a proton gradient across the membrane which is generated by electron transport complexes of the respiratory chain. F-type ATPases consist of two structural domains, F(1) - containing the extramembraneous catalytic core and F(0) - containing the membrane proton channel, linked together by a central stalk and a peripheral stalk. During catalysis, ATP synthesis in the catalytic domain of F(1) is coupled via a rotary mechanism of the central stalk subunits to proton translocation. Key component of the proton channel; it may play a direct role in the translocation of protons across the membrane.</text>
</comment>
<evidence type="ECO:0000256" key="9">
    <source>
        <dbReference type="ARBA" id="ARBA00022989"/>
    </source>
</evidence>
<proteinExistence type="inferred from homology"/>
<keyword evidence="7 15" id="KW-0812">Transmembrane</keyword>
<keyword evidence="6" id="KW-0138">CF(0)</keyword>
<dbReference type="SUPFAM" id="SSF81336">
    <property type="entry name" value="F1F0 ATP synthase subunit A"/>
    <property type="match status" value="1"/>
</dbReference>
<dbReference type="InterPro" id="IPR035908">
    <property type="entry name" value="F0_ATP_A_sf"/>
</dbReference>
<keyword evidence="10" id="KW-0406">Ion transport</keyword>
<comment type="caution">
    <text evidence="16">The sequence shown here is derived from an EMBL/GenBank/DDBJ whole genome shotgun (WGS) entry which is preliminary data.</text>
</comment>
<evidence type="ECO:0000256" key="5">
    <source>
        <dbReference type="ARBA" id="ARBA00022448"/>
    </source>
</evidence>
<dbReference type="Gramene" id="rna14841">
    <property type="protein sequence ID" value="RHN66762.1"/>
    <property type="gene ID" value="gene14841"/>
</dbReference>
<dbReference type="EMBL" id="PSQE01000003">
    <property type="protein sequence ID" value="RHN66762.1"/>
    <property type="molecule type" value="Genomic_DNA"/>
</dbReference>
<protein>
    <recommendedName>
        <fullName evidence="14">F-ATPase protein 6</fullName>
    </recommendedName>
</protein>
<dbReference type="GO" id="GO:0045259">
    <property type="term" value="C:proton-transporting ATP synthase complex"/>
    <property type="evidence" value="ECO:0007669"/>
    <property type="project" value="UniProtKB-KW"/>
</dbReference>
<name>A0A396IMH8_MEDTR</name>
<gene>
    <name evidence="16" type="ORF">MtrunA17_Chr3g0095101</name>
</gene>
<evidence type="ECO:0000256" key="11">
    <source>
        <dbReference type="ARBA" id="ARBA00023128"/>
    </source>
</evidence>
<dbReference type="InterPro" id="IPR045083">
    <property type="entry name" value="ATP_synth_F0_asu_bact/mt"/>
</dbReference>
<evidence type="ECO:0000256" key="3">
    <source>
        <dbReference type="ARBA" id="ARBA00006810"/>
    </source>
</evidence>
<dbReference type="PANTHER" id="PTHR11410">
    <property type="entry name" value="ATP SYNTHASE SUBUNIT A"/>
    <property type="match status" value="1"/>
</dbReference>
<keyword evidence="12 15" id="KW-0472">Membrane</keyword>
<evidence type="ECO:0000256" key="7">
    <source>
        <dbReference type="ARBA" id="ARBA00022692"/>
    </source>
</evidence>
<keyword evidence="8" id="KW-0375">Hydrogen ion transport</keyword>
<evidence type="ECO:0000256" key="1">
    <source>
        <dbReference type="ARBA" id="ARBA00002070"/>
    </source>
</evidence>
<evidence type="ECO:0000256" key="14">
    <source>
        <dbReference type="ARBA" id="ARBA00032954"/>
    </source>
</evidence>
<keyword evidence="13" id="KW-0066">ATP synthesis</keyword>
<evidence type="ECO:0000256" key="2">
    <source>
        <dbReference type="ARBA" id="ARBA00004141"/>
    </source>
</evidence>
<dbReference type="AlphaFoldDB" id="A0A396IMH8"/>
<comment type="subcellular location">
    <subcellularLocation>
        <location evidence="2">Membrane</location>
        <topology evidence="2">Multi-pass membrane protein</topology>
    </subcellularLocation>
</comment>